<keyword evidence="6" id="KW-0325">Glycoprotein</keyword>
<dbReference type="Proteomes" id="UP001642409">
    <property type="component" value="Unassembled WGS sequence"/>
</dbReference>
<dbReference type="PANTHER" id="PTHR11247:SF8">
    <property type="entry name" value="PALMITOYL-PROTEIN THIOESTERASE 1"/>
    <property type="match status" value="1"/>
</dbReference>
<dbReference type="EC" id="3.1.2.22" evidence="1"/>
<dbReference type="GO" id="GO:0005764">
    <property type="term" value="C:lysosome"/>
    <property type="evidence" value="ECO:0007669"/>
    <property type="project" value="TreeGrafter"/>
</dbReference>
<evidence type="ECO:0000256" key="7">
    <source>
        <dbReference type="ARBA" id="ARBA00031934"/>
    </source>
</evidence>
<reference evidence="8" key="1">
    <citation type="submission" date="2023-06" db="EMBL/GenBank/DDBJ databases">
        <authorList>
            <person name="Kurt Z."/>
        </authorList>
    </citation>
    <scope>NUCLEOTIDE SEQUENCE</scope>
</reference>
<dbReference type="PRINTS" id="PR00414">
    <property type="entry name" value="PPTHIESTRASE"/>
</dbReference>
<dbReference type="InterPro" id="IPR029058">
    <property type="entry name" value="AB_hydrolase_fold"/>
</dbReference>
<comment type="caution">
    <text evidence="8">The sequence shown here is derived from an EMBL/GenBank/DDBJ whole genome shotgun (WGS) entry which is preliminary data.</text>
</comment>
<dbReference type="PANTHER" id="PTHR11247">
    <property type="entry name" value="PALMITOYL-PROTEIN THIOESTERASE/DOLICHYLDIPHOSPHATASE 1"/>
    <property type="match status" value="1"/>
</dbReference>
<dbReference type="SUPFAM" id="SSF53474">
    <property type="entry name" value="alpha/beta-Hydrolases"/>
    <property type="match status" value="1"/>
</dbReference>
<dbReference type="EMBL" id="CATOUU010000998">
    <property type="protein sequence ID" value="CAI9966228.1"/>
    <property type="molecule type" value="Genomic_DNA"/>
</dbReference>
<evidence type="ECO:0000313" key="10">
    <source>
        <dbReference type="Proteomes" id="UP001642409"/>
    </source>
</evidence>
<name>A0AA86R4Z2_9EUKA</name>
<keyword evidence="10" id="KW-1185">Reference proteome</keyword>
<evidence type="ECO:0000256" key="3">
    <source>
        <dbReference type="ARBA" id="ARBA00022729"/>
    </source>
</evidence>
<dbReference type="EMBL" id="CAXDID020000059">
    <property type="protein sequence ID" value="CAL6009623.1"/>
    <property type="molecule type" value="Genomic_DNA"/>
</dbReference>
<evidence type="ECO:0000256" key="1">
    <source>
        <dbReference type="ARBA" id="ARBA00012423"/>
    </source>
</evidence>
<organism evidence="8">
    <name type="scientific">Hexamita inflata</name>
    <dbReference type="NCBI Taxonomy" id="28002"/>
    <lineage>
        <taxon>Eukaryota</taxon>
        <taxon>Metamonada</taxon>
        <taxon>Diplomonadida</taxon>
        <taxon>Hexamitidae</taxon>
        <taxon>Hexamitinae</taxon>
        <taxon>Hexamita</taxon>
    </lineage>
</organism>
<dbReference type="AlphaFoldDB" id="A0AA86R4Z2"/>
<proteinExistence type="predicted"/>
<dbReference type="Gene3D" id="3.40.50.1820">
    <property type="entry name" value="alpha/beta hydrolase"/>
    <property type="match status" value="1"/>
</dbReference>
<evidence type="ECO:0000256" key="4">
    <source>
        <dbReference type="ARBA" id="ARBA00022801"/>
    </source>
</evidence>
<dbReference type="InterPro" id="IPR002472">
    <property type="entry name" value="Palm_thioest"/>
</dbReference>
<evidence type="ECO:0000313" key="9">
    <source>
        <dbReference type="EMBL" id="CAL6009623.1"/>
    </source>
</evidence>
<evidence type="ECO:0000256" key="5">
    <source>
        <dbReference type="ARBA" id="ARBA00023157"/>
    </source>
</evidence>
<dbReference type="GO" id="GO:0008474">
    <property type="term" value="F:palmitoyl-(protein) hydrolase activity"/>
    <property type="evidence" value="ECO:0007669"/>
    <property type="project" value="UniProtKB-EC"/>
</dbReference>
<protein>
    <recommendedName>
        <fullName evidence="2">Palmitoyl-protein thioesterase 1</fullName>
        <ecNumber evidence="1">3.1.2.22</ecNumber>
    </recommendedName>
    <alternativeName>
        <fullName evidence="7">Palmitoyl-protein hydrolase 1</fullName>
    </alternativeName>
</protein>
<gene>
    <name evidence="9" type="ORF">HINF_LOCUS21695</name>
    <name evidence="8" type="ORF">HINF_LOCUS53873</name>
</gene>
<sequence length="432" mass="50147">MVLMHGIMQSKESMNTMVTYLKEVIPDLYINNCEVGNGYNDSLFLDIYSSVRDLTSCIVNDPNLRDGFIAVGLSQGGYLLRSYLENRAPDMPAVLRFITMSSPLAGYYCGVTQVCGELPVFPHFINSLIDDLVYTDFIQNMVAGAGYWRNPYQLQQYLAYGPHLAHMDNQVDFQQSRLSNFIQPDKFVLFGSENDGIIVPWQSAWFGFYENGDDQKVLPMEERDIYLNDLFGLKQLNQQGRIFRIRSGMGHHQYAGDEEFIKGSWRRGSLWIDLVLETGINIYFNVKSGTKINHISFLTIIQYFQHQIICWWKYLLKFSILLVYVLRTESANNKIELHIQTLNYTFHSPRSSKIIVFKYYFTYFYVFNCNSILQIELYCSFLALNQFIIDYTGILKHVLESQTFLTIQLIKQREKGTASKVSRSRIIRSQNS</sequence>
<reference evidence="9 10" key="2">
    <citation type="submission" date="2024-07" db="EMBL/GenBank/DDBJ databases">
        <authorList>
            <person name="Akdeniz Z."/>
        </authorList>
    </citation>
    <scope>NUCLEOTIDE SEQUENCE [LARGE SCALE GENOMIC DNA]</scope>
</reference>
<keyword evidence="4" id="KW-0378">Hydrolase</keyword>
<keyword evidence="5" id="KW-1015">Disulfide bond</keyword>
<evidence type="ECO:0000256" key="2">
    <source>
        <dbReference type="ARBA" id="ARBA00014212"/>
    </source>
</evidence>
<dbReference type="Pfam" id="PF02089">
    <property type="entry name" value="Palm_thioest"/>
    <property type="match status" value="1"/>
</dbReference>
<evidence type="ECO:0000313" key="8">
    <source>
        <dbReference type="EMBL" id="CAI9966228.1"/>
    </source>
</evidence>
<evidence type="ECO:0000256" key="6">
    <source>
        <dbReference type="ARBA" id="ARBA00023180"/>
    </source>
</evidence>
<accession>A0AA86R4Z2</accession>
<keyword evidence="3" id="KW-0732">Signal</keyword>